<evidence type="ECO:0000313" key="4">
    <source>
        <dbReference type="Proteomes" id="UP000663832"/>
    </source>
</evidence>
<dbReference type="SUPFAM" id="SSF81383">
    <property type="entry name" value="F-box domain"/>
    <property type="match status" value="1"/>
</dbReference>
<dbReference type="SMART" id="SM00256">
    <property type="entry name" value="FBOX"/>
    <property type="match status" value="1"/>
</dbReference>
<dbReference type="AlphaFoldDB" id="A0A815P4K0"/>
<dbReference type="Pfam" id="PF12937">
    <property type="entry name" value="F-box-like"/>
    <property type="match status" value="1"/>
</dbReference>
<protein>
    <recommendedName>
        <fullName evidence="1">F-box domain-containing protein</fullName>
    </recommendedName>
</protein>
<dbReference type="CDD" id="cd09917">
    <property type="entry name" value="F-box_SF"/>
    <property type="match status" value="1"/>
</dbReference>
<organism evidence="2 5">
    <name type="scientific">Adineta steineri</name>
    <dbReference type="NCBI Taxonomy" id="433720"/>
    <lineage>
        <taxon>Eukaryota</taxon>
        <taxon>Metazoa</taxon>
        <taxon>Spiralia</taxon>
        <taxon>Gnathifera</taxon>
        <taxon>Rotifera</taxon>
        <taxon>Eurotatoria</taxon>
        <taxon>Bdelloidea</taxon>
        <taxon>Adinetida</taxon>
        <taxon>Adinetidae</taxon>
        <taxon>Adineta</taxon>
    </lineage>
</organism>
<accession>A0A815P4K0</accession>
<dbReference type="SUPFAM" id="SSF49899">
    <property type="entry name" value="Concanavalin A-like lectins/glucanases"/>
    <property type="match status" value="1"/>
</dbReference>
<evidence type="ECO:0000313" key="2">
    <source>
        <dbReference type="EMBL" id="CAF1444057.1"/>
    </source>
</evidence>
<name>A0A815P4K0_9BILA</name>
<dbReference type="InterPro" id="IPR001810">
    <property type="entry name" value="F-box_dom"/>
</dbReference>
<dbReference type="EMBL" id="CAJNOM010002194">
    <property type="protein sequence ID" value="CAF1628697.1"/>
    <property type="molecule type" value="Genomic_DNA"/>
</dbReference>
<keyword evidence="4" id="KW-1185">Reference proteome</keyword>
<dbReference type="InterPro" id="IPR036047">
    <property type="entry name" value="F-box-like_dom_sf"/>
</dbReference>
<evidence type="ECO:0000313" key="5">
    <source>
        <dbReference type="Proteomes" id="UP000663877"/>
    </source>
</evidence>
<dbReference type="Proteomes" id="UP000663832">
    <property type="component" value="Unassembled WGS sequence"/>
</dbReference>
<dbReference type="InterPro" id="IPR013320">
    <property type="entry name" value="ConA-like_dom_sf"/>
</dbReference>
<dbReference type="PROSITE" id="PS50181">
    <property type="entry name" value="FBOX"/>
    <property type="match status" value="1"/>
</dbReference>
<comment type="caution">
    <text evidence="2">The sequence shown here is derived from an EMBL/GenBank/DDBJ whole genome shotgun (WGS) entry which is preliminary data.</text>
</comment>
<gene>
    <name evidence="2" type="ORF">BJG266_LOCUS40060</name>
    <name evidence="3" type="ORF">QVE165_LOCUS56943</name>
</gene>
<reference evidence="2" key="1">
    <citation type="submission" date="2021-02" db="EMBL/GenBank/DDBJ databases">
        <authorList>
            <person name="Nowell W R."/>
        </authorList>
    </citation>
    <scope>NUCLEOTIDE SEQUENCE</scope>
</reference>
<proteinExistence type="predicted"/>
<dbReference type="EMBL" id="CAJNOI010001864">
    <property type="protein sequence ID" value="CAF1444057.1"/>
    <property type="molecule type" value="Genomic_DNA"/>
</dbReference>
<dbReference type="OrthoDB" id="9996917at2759"/>
<evidence type="ECO:0000259" key="1">
    <source>
        <dbReference type="PROSITE" id="PS50181"/>
    </source>
</evidence>
<feature type="domain" description="F-box" evidence="1">
    <location>
        <begin position="1"/>
        <end position="50"/>
    </location>
</feature>
<dbReference type="Gene3D" id="2.60.120.200">
    <property type="match status" value="1"/>
</dbReference>
<evidence type="ECO:0000313" key="3">
    <source>
        <dbReference type="EMBL" id="CAF1628697.1"/>
    </source>
</evidence>
<sequence length="293" mass="34764">MVDGVPPEVLEQLFLEIDNPYDVFNLRAVCKQWHTVITNERFLNIYFKNRFGIKSRQQLEWVKYCNRYYSYLTLPDCNRRYQVPTRLQGTGSVVLNNMHRTYTASFPRFPFPFYNHDYSIGMWLQLTSGFEQLSFEIRFNDFSLEFCLSEKSLRVQCSHMGGLEAETHIKVPFHRWFHIVLTYSSVFVFYINGYAYPLICNAGPLCKQEMIKRTTDIDKNKYLILSHDGYPKFGIISRFADIQVLPCALTRCEIKAIVEQKTCIGQLDMSRYLLEHWTSMHWYSKYLPNCILF</sequence>
<dbReference type="Proteomes" id="UP000663877">
    <property type="component" value="Unassembled WGS sequence"/>
</dbReference>